<dbReference type="InterPro" id="IPR046349">
    <property type="entry name" value="C1-like_sf"/>
</dbReference>
<dbReference type="SUPFAM" id="SSF57889">
    <property type="entry name" value="Cysteine-rich domain"/>
    <property type="match status" value="2"/>
</dbReference>
<dbReference type="PANTHER" id="PTHR47841:SF7">
    <property type="entry name" value="CYSTEINE_HISTIDINE-RICH C1 DOMAIN PROTEIN"/>
    <property type="match status" value="1"/>
</dbReference>
<dbReference type="EMBL" id="JARAOO010000007">
    <property type="protein sequence ID" value="KAJ7961372.1"/>
    <property type="molecule type" value="Genomic_DNA"/>
</dbReference>
<evidence type="ECO:0000313" key="3">
    <source>
        <dbReference type="EMBL" id="KAJ7961372.1"/>
    </source>
</evidence>
<protein>
    <submittedName>
        <fullName evidence="3">Cysteine/Histidine-rich C1 domain family protein</fullName>
    </submittedName>
</protein>
<dbReference type="AlphaFoldDB" id="A0AAD7LNS9"/>
<dbReference type="InterPro" id="IPR004146">
    <property type="entry name" value="DC1"/>
</dbReference>
<dbReference type="Pfam" id="PF03107">
    <property type="entry name" value="C1_2"/>
    <property type="match status" value="3"/>
</dbReference>
<dbReference type="Proteomes" id="UP001163823">
    <property type="component" value="Chromosome 7"/>
</dbReference>
<accession>A0AAD7LNS9</accession>
<comment type="caution">
    <text evidence="3">The sequence shown here is derived from an EMBL/GenBank/DDBJ whole genome shotgun (WGS) entry which is preliminary data.</text>
</comment>
<organism evidence="3 4">
    <name type="scientific">Quillaja saponaria</name>
    <name type="common">Soap bark tree</name>
    <dbReference type="NCBI Taxonomy" id="32244"/>
    <lineage>
        <taxon>Eukaryota</taxon>
        <taxon>Viridiplantae</taxon>
        <taxon>Streptophyta</taxon>
        <taxon>Embryophyta</taxon>
        <taxon>Tracheophyta</taxon>
        <taxon>Spermatophyta</taxon>
        <taxon>Magnoliopsida</taxon>
        <taxon>eudicotyledons</taxon>
        <taxon>Gunneridae</taxon>
        <taxon>Pentapetalae</taxon>
        <taxon>rosids</taxon>
        <taxon>fabids</taxon>
        <taxon>Fabales</taxon>
        <taxon>Quillajaceae</taxon>
        <taxon>Quillaja</taxon>
    </lineage>
</organism>
<keyword evidence="1" id="KW-0677">Repeat</keyword>
<reference evidence="3" key="1">
    <citation type="journal article" date="2023" name="Science">
        <title>Elucidation of the pathway for biosynthesis of saponin adjuvants from the soapbark tree.</title>
        <authorList>
            <person name="Reed J."/>
            <person name="Orme A."/>
            <person name="El-Demerdash A."/>
            <person name="Owen C."/>
            <person name="Martin L.B.B."/>
            <person name="Misra R.C."/>
            <person name="Kikuchi S."/>
            <person name="Rejzek M."/>
            <person name="Martin A.C."/>
            <person name="Harkess A."/>
            <person name="Leebens-Mack J."/>
            <person name="Louveau T."/>
            <person name="Stephenson M.J."/>
            <person name="Osbourn A."/>
        </authorList>
    </citation>
    <scope>NUCLEOTIDE SEQUENCE</scope>
    <source>
        <strain evidence="3">S10</strain>
    </source>
</reference>
<name>A0AAD7LNS9_QUISA</name>
<gene>
    <name evidence="3" type="ORF">O6P43_016723</name>
</gene>
<keyword evidence="4" id="KW-1185">Reference proteome</keyword>
<feature type="domain" description="DC1" evidence="2">
    <location>
        <begin position="129"/>
        <end position="170"/>
    </location>
</feature>
<dbReference type="PANTHER" id="PTHR47841">
    <property type="entry name" value="DIACYLGLYCEROL KINASE THETA-LIKE-RELATED"/>
    <property type="match status" value="1"/>
</dbReference>
<feature type="domain" description="DC1" evidence="2">
    <location>
        <begin position="69"/>
        <end position="118"/>
    </location>
</feature>
<evidence type="ECO:0000259" key="2">
    <source>
        <dbReference type="Pfam" id="PF03107"/>
    </source>
</evidence>
<proteinExistence type="predicted"/>
<feature type="domain" description="DC1" evidence="2">
    <location>
        <begin position="16"/>
        <end position="60"/>
    </location>
</feature>
<evidence type="ECO:0000313" key="4">
    <source>
        <dbReference type="Proteomes" id="UP001163823"/>
    </source>
</evidence>
<evidence type="ECO:0000256" key="1">
    <source>
        <dbReference type="ARBA" id="ARBA00022737"/>
    </source>
</evidence>
<dbReference type="Gene3D" id="3.30.60.20">
    <property type="match status" value="1"/>
</dbReference>
<sequence length="337" mass="36852">MAPVKRTTSTRTIEHFTHPTHPLSFLSQNTEFLCDGCKILGTGNRYRCNTCDYDLHEFCATCPSSFSCFLHPKHQLNLVMRKSQGARQIERLCDVCGTHVNGLFYRCKFCEFDVHPLCTQLPEHMRHAYHPNHLLKLQPVSSGWCVVCKSDCESWAYSCRLCRVDVHLQCLDSTLPPAPALTQAAASSYSATAVYADRVYSGSGSGSGSSSGSVSYVEYENLNLTSQPRVAPANSYAGGVYSNYKTPSPSPVAASSYSVVYADSGSDSVAYAEFEYENVQPITPAPSAAAASYSTVYADCGSGTIEYTEYETVGLNQRGGANVDDVAYTLSYLHLQR</sequence>
<dbReference type="KEGG" id="qsa:O6P43_016723"/>